<dbReference type="PANTHER" id="PTHR10704:SF44">
    <property type="entry name" value="LD35051P-RELATED"/>
    <property type="match status" value="1"/>
</dbReference>
<proteinExistence type="predicted"/>
<protein>
    <submittedName>
        <fullName evidence="1">Oidioi.mRNA.OKI2018_I69.XSR.g14744.t1.cds</fullName>
    </submittedName>
</protein>
<organism evidence="1 2">
    <name type="scientific">Oikopleura dioica</name>
    <name type="common">Tunicate</name>
    <dbReference type="NCBI Taxonomy" id="34765"/>
    <lineage>
        <taxon>Eukaryota</taxon>
        <taxon>Metazoa</taxon>
        <taxon>Chordata</taxon>
        <taxon>Tunicata</taxon>
        <taxon>Appendicularia</taxon>
        <taxon>Copelata</taxon>
        <taxon>Oikopleuridae</taxon>
        <taxon>Oikopleura</taxon>
    </lineage>
</organism>
<dbReference type="PANTHER" id="PTHR10704">
    <property type="entry name" value="CARBOHYDRATE SULFOTRANSFERASE"/>
    <property type="match status" value="1"/>
</dbReference>
<gene>
    <name evidence="1" type="ORF">OKIOD_LOCUS6302</name>
</gene>
<accession>A0ABN7SEM5</accession>
<dbReference type="EMBL" id="OU015569">
    <property type="protein sequence ID" value="CAG5096709.1"/>
    <property type="molecule type" value="Genomic_DNA"/>
</dbReference>
<dbReference type="InterPro" id="IPR051135">
    <property type="entry name" value="Gal/GlcNAc/GalNAc_ST"/>
</dbReference>
<dbReference type="SUPFAM" id="SSF52540">
    <property type="entry name" value="P-loop containing nucleoside triphosphate hydrolases"/>
    <property type="match status" value="1"/>
</dbReference>
<evidence type="ECO:0000313" key="2">
    <source>
        <dbReference type="Proteomes" id="UP001158576"/>
    </source>
</evidence>
<reference evidence="1 2" key="1">
    <citation type="submission" date="2021-04" db="EMBL/GenBank/DDBJ databases">
        <authorList>
            <person name="Bliznina A."/>
        </authorList>
    </citation>
    <scope>NUCLEOTIDE SEQUENCE [LARGE SCALE GENOMIC DNA]</scope>
</reference>
<name>A0ABN7SEM5_OIKDI</name>
<dbReference type="Proteomes" id="UP001158576">
    <property type="component" value="Chromosome XSR"/>
</dbReference>
<dbReference type="InterPro" id="IPR027417">
    <property type="entry name" value="P-loop_NTPase"/>
</dbReference>
<sequence>MLNSIVLETYFILVNYFSVSKLPALDLHDITWKKRELQILSQHGGMRQNALPSAADAADLHVNATSNSFRKTEILKNAIQETTMAGEGEKKPRAVVLSGFMRSGSSFVGEAFNVHPEVFYMFEPLHPFYNTARVHTNA</sequence>
<keyword evidence="2" id="KW-1185">Reference proteome</keyword>
<evidence type="ECO:0000313" key="1">
    <source>
        <dbReference type="EMBL" id="CAG5096709.1"/>
    </source>
</evidence>
<dbReference type="Gene3D" id="3.40.50.300">
    <property type="entry name" value="P-loop containing nucleotide triphosphate hydrolases"/>
    <property type="match status" value="1"/>
</dbReference>